<dbReference type="GO" id="GO:0005737">
    <property type="term" value="C:cytoplasm"/>
    <property type="evidence" value="ECO:0007669"/>
    <property type="project" value="TreeGrafter"/>
</dbReference>
<evidence type="ECO:0000259" key="4">
    <source>
        <dbReference type="PROSITE" id="PS51232"/>
    </source>
</evidence>
<feature type="region of interest" description="Disordered" evidence="3">
    <location>
        <begin position="1371"/>
        <end position="1792"/>
    </location>
</feature>
<feature type="compositionally biased region" description="Low complexity" evidence="3">
    <location>
        <begin position="319"/>
        <end position="328"/>
    </location>
</feature>
<dbReference type="PROSITE" id="PS51232">
    <property type="entry name" value="GBD_FH3"/>
    <property type="match status" value="1"/>
</dbReference>
<dbReference type="InterPro" id="IPR056771">
    <property type="entry name" value="FH3_FHOD1-3-like"/>
</dbReference>
<feature type="compositionally biased region" description="Basic residues" evidence="3">
    <location>
        <begin position="897"/>
        <end position="906"/>
    </location>
</feature>
<feature type="compositionally biased region" description="Pro residues" evidence="3">
    <location>
        <begin position="1840"/>
        <end position="1887"/>
    </location>
</feature>
<sequence length="2437" mass="275005">MGTSKGYGSTNRYGSGSSYLSPSYGSHNKSYSPSGYQSSNRYSYGGSSPYGGGAGGGGGISSYGSVKDRIQRFSGSDRRSSQDMYTPLGSRGSPQTRGDSSYGYDKYSSRSTGSDPYGSRSGYLSDYGGSNRSYSSWDRGSSRSGRSYGHASRESSPVSSRSSRYDYNSSASPYSAYTSEASPPVSRKYERQQSRSDVEHDPYERRRSRDFIKPPPPKRKENISSESDTSDSAPEAEKDGFRGRYMISRGTSPMPENPNQRRELKQYRKDRQKSISKTKRIRQNNKEVRREGRYRSSRLPSTVECATQTHEQTRRSRRGSLSSSAGSGDIREKMALAAMAMAEGDGGGGGGETFQRYRDQFNNPSPMSPAQDRGSRRYSHRDDGNMSDVPGEKSWRKAVYGDPSPQVDTSADLEDDRVNKRRRQPKTSTPIVNDYENDDDDIRHRRRMNRQSQDRESHTEYNRSSSRENNLEETPKRRRHRSREFLDEPEVVVHPPEQPAAPMRRRRHGSKELLDEPMEETPLTPETISLRDSIEKVHQWKQQLPPPQDAAPIRHLETGFPRSDSGEYFSAQDYPPSRSSKKSASRDGSPDRHRRSRRSNRDESPPRMNDGRRVGRQSSRYDDNVFDDDERNKRLPNKNFRKSTLNKSLDFEDEEGDSNDRLRDRDDRGLKPPLQPNRKSGSSSDAFSRDDSPNRSRKNRHSSGEGRRRISRENSNEDILDERRSRRDGHTSDRGHTSDSSTFGFNRDGSPNRVQYAPSKKRSTSRQNSRENILDDKRSYSRQGSREDVLDDKPQRQSSYRNSNVYDRPTSLGVSNESLAHISNASSPGSIHSVVTDDGTLRNANSMSSMASNEMEATPSPSNFRNSGLHSQRNSGGLPDIVPGSTSPNAENTTKGNQHRPVKRNRSGYIGRQNDIDNLLDFSPNEEEIVEKSRTSKSATDARKGRGYNADSKKIDEVLVQKPQNLMDTPVPRHPHPLKPCPNVPEDLLVDIEEPITSKMTRKTEAPPETTPTTPKSPQSPARPKGLPSAAAQQMGNILKKNKGSVTIGDILNLCYKPPDSKVIKVPGVTSLAEDLHFRGYGSVKELLENLNVDTQKLEDCALQIYRYHNGTQGDYGTYLDLESSIDEQQEELEGFQDQRKNALILRTQLTVRVHAVIEKLLNSHGRDLRRALFSLKQIFQDDKDLVHEFVNNDGLDCLIKVGSEADQNYQNYILRALGQVMLYVDGMNGVINHPATIQWLYTLLSSKFRLVVKTALKLLLVFIEYTETNTEILLSAINTVDSKRGLKPWTNIMCILDEKDGGDTELLVYAMTLVNKVLNAIPDQDTFYDVTDSLEELGMERVTQRQMNKNGADLDLLSQFAIYDAALKAEDGEEEGDQSHTENLRRTPRTKSDLDSVRKSRRYSHGSGPRGMGKSKSVPALSKAEEEILPHEAYRQTKQRQKEKCMLVPEESELMDQLPDHQRRRQRLSEMQQTNEETRPPDKPPESPRSPGMSAQGSTDEEQCRQTSYVPRSRRDRRERQRSFIKEQEHEKARQAVLARFNGGDRSSIASTSSTCSSDSNSHPIENGLKYSSLSSLSDAESQVPSRVMDRRKKVADQNHQYLNKPQKAEDSISKESGYQSNEDVSQSHTQNGLEVKHNAINESHNGGPAVEDPGMSSNSRWLMYMKKKEEKEHEEEAPAPGVLKRHPSMCGDSLTQRKENLNQGQLENGLLGVRRTQVEDNEKKVKENLDKFSAKPSVQEKEKRAPTGDISGLIGKAKEGLNKQQSSSAKEPPKEVKPTPTSVPDIKTESDLQWDKLLKHLHRPLKIKDLDFTDLKDEEDASVFATPAVPGFGGGAGVPPPPPPMPGMAPPPPPPPPGAPPPPPPAPGMGPPPPPPFGTPPAPAMVVNLPPPPGANLQKCKKTIKLHWRTVQPETPHPSTKGETIWKNIIPVKVDPEKLEHLFETRTSEMAKKNKENVGKKEITVLDPKRSNAINIGLTVLPPPRTIKAGILKMDNSIMNREGIEKILTGMIPTQEEKAAILDAQMANPDIPLGTAEQFLLTLSSINELQARLSLWLFKLDYETIETARGFSIEYLSKIPEVKDTVHKHSLLHHLCTIVLEQFPDTTDLYSEIGELARCSRVDWDELSNKLEKLKRECKASWDHLRAIAKHEGSSSSGLKSKLSEFLADAAQRIMILEIVFTRVLNRYHKLLLYMGIPTNFAKDLKVNHFCKTVSEFALEYRTTREKVLQQMQKKAMQRERKKTRGKIILEVKFVRVISQGVDQRTILQDHDELSKLLSNGYTSADERGLPGQKNRSRRPLDSRHSSSRGCITTDSEMYDTGEDEILEACVRSATAASTRAPRERRRARHHRKSCTLWFFLDRYFNLNFTMRLERRFSERYILIPKLLGFGKTMAFLAYQVIFHLEHYLTRKMEINLKFSDIMIKNEFINNSSTF</sequence>
<dbReference type="InterPro" id="IPR014768">
    <property type="entry name" value="GBD/FH3_dom"/>
</dbReference>
<feature type="compositionally biased region" description="Basic and acidic residues" evidence="3">
    <location>
        <begin position="1378"/>
        <end position="1399"/>
    </location>
</feature>
<feature type="compositionally biased region" description="Basic and acidic residues" evidence="3">
    <location>
        <begin position="452"/>
        <end position="475"/>
    </location>
</feature>
<dbReference type="GO" id="GO:0051015">
    <property type="term" value="F:actin filament binding"/>
    <property type="evidence" value="ECO:0007669"/>
    <property type="project" value="TreeGrafter"/>
</dbReference>
<feature type="region of interest" description="Disordered" evidence="3">
    <location>
        <begin position="2284"/>
        <end position="2318"/>
    </location>
</feature>
<proteinExistence type="predicted"/>
<keyword evidence="6" id="KW-1185">Reference proteome</keyword>
<feature type="compositionally biased region" description="Basic and acidic residues" evidence="3">
    <location>
        <begin position="187"/>
        <end position="223"/>
    </location>
</feature>
<feature type="domain" description="GBD/FH3" evidence="4">
    <location>
        <begin position="1090"/>
        <end position="1467"/>
    </location>
</feature>
<dbReference type="Gene3D" id="1.25.10.10">
    <property type="entry name" value="Leucine-rich Repeat Variant"/>
    <property type="match status" value="1"/>
</dbReference>
<feature type="compositionally biased region" description="Basic and acidic residues" evidence="3">
    <location>
        <begin position="66"/>
        <end position="81"/>
    </location>
</feature>
<feature type="compositionally biased region" description="Low complexity" evidence="3">
    <location>
        <begin position="34"/>
        <end position="47"/>
    </location>
</feature>
<feature type="coiled-coil region" evidence="2">
    <location>
        <begin position="1119"/>
        <end position="1146"/>
    </location>
</feature>
<evidence type="ECO:0000256" key="2">
    <source>
        <dbReference type="SAM" id="Coils"/>
    </source>
</evidence>
<feature type="compositionally biased region" description="Basic and acidic residues" evidence="3">
    <location>
        <begin position="768"/>
        <end position="795"/>
    </location>
</feature>
<feature type="compositionally biased region" description="Low complexity" evidence="3">
    <location>
        <begin position="1703"/>
        <end position="1714"/>
    </location>
</feature>
<feature type="compositionally biased region" description="Basic and acidic residues" evidence="3">
    <location>
        <begin position="702"/>
        <end position="737"/>
    </location>
</feature>
<protein>
    <recommendedName>
        <fullName evidence="4">GBD/FH3 domain-containing protein</fullName>
    </recommendedName>
</protein>
<feature type="compositionally biased region" description="Basic and acidic residues" evidence="3">
    <location>
        <begin position="1477"/>
        <end position="1487"/>
    </location>
</feature>
<dbReference type="Pfam" id="PF02181">
    <property type="entry name" value="FH2"/>
    <property type="match status" value="2"/>
</dbReference>
<dbReference type="InterPro" id="IPR015425">
    <property type="entry name" value="FH2_Formin"/>
</dbReference>
<evidence type="ECO:0000256" key="1">
    <source>
        <dbReference type="ARBA" id="ARBA00023203"/>
    </source>
</evidence>
<keyword evidence="1" id="KW-0009">Actin-binding</keyword>
<feature type="compositionally biased region" description="Low complexity" evidence="3">
    <location>
        <begin position="97"/>
        <end position="111"/>
    </location>
</feature>
<feature type="compositionally biased region" description="Low complexity" evidence="3">
    <location>
        <begin position="1548"/>
        <end position="1563"/>
    </location>
</feature>
<accession>A0AA89BL81</accession>
<feature type="compositionally biased region" description="Low complexity" evidence="3">
    <location>
        <begin position="130"/>
        <end position="172"/>
    </location>
</feature>
<feature type="compositionally biased region" description="Low complexity" evidence="3">
    <location>
        <begin position="843"/>
        <end position="857"/>
    </location>
</feature>
<feature type="compositionally biased region" description="Basic and acidic residues" evidence="3">
    <location>
        <begin position="1517"/>
        <end position="1535"/>
    </location>
</feature>
<feature type="compositionally biased region" description="Basic and acidic residues" evidence="3">
    <location>
        <begin position="380"/>
        <end position="395"/>
    </location>
</feature>
<feature type="compositionally biased region" description="Gly residues" evidence="3">
    <location>
        <begin position="48"/>
        <end position="61"/>
    </location>
</feature>
<feature type="compositionally biased region" description="Basic and acidic residues" evidence="3">
    <location>
        <begin position="284"/>
        <end position="294"/>
    </location>
</feature>
<feature type="compositionally biased region" description="Polar residues" evidence="3">
    <location>
        <begin position="677"/>
        <end position="686"/>
    </location>
</feature>
<feature type="compositionally biased region" description="Basic and acidic residues" evidence="3">
    <location>
        <begin position="599"/>
        <end position="623"/>
    </location>
</feature>
<feature type="compositionally biased region" description="Basic and acidic residues" evidence="3">
    <location>
        <begin position="1718"/>
        <end position="1748"/>
    </location>
</feature>
<evidence type="ECO:0000256" key="3">
    <source>
        <dbReference type="SAM" id="MobiDB-lite"/>
    </source>
</evidence>
<name>A0AA89BL81_PINIB</name>
<dbReference type="Pfam" id="PF18382">
    <property type="entry name" value="Formin_GBD_N"/>
    <property type="match status" value="1"/>
</dbReference>
<dbReference type="GO" id="GO:0005856">
    <property type="term" value="C:cytoskeleton"/>
    <property type="evidence" value="ECO:0007669"/>
    <property type="project" value="TreeGrafter"/>
</dbReference>
<dbReference type="SMART" id="SM00498">
    <property type="entry name" value="FH2"/>
    <property type="match status" value="1"/>
</dbReference>
<feature type="compositionally biased region" description="Basic and acidic residues" evidence="3">
    <location>
        <begin position="259"/>
        <end position="273"/>
    </location>
</feature>
<feature type="compositionally biased region" description="Polar residues" evidence="3">
    <location>
        <begin position="812"/>
        <end position="830"/>
    </location>
</feature>
<dbReference type="InterPro" id="IPR016024">
    <property type="entry name" value="ARM-type_fold"/>
</dbReference>
<feature type="compositionally biased region" description="Basic residues" evidence="3">
    <location>
        <begin position="274"/>
        <end position="283"/>
    </location>
</feature>
<dbReference type="InterPro" id="IPR041387">
    <property type="entry name" value="FHOD1_GBD_N"/>
</dbReference>
<feature type="region of interest" description="Disordered" evidence="3">
    <location>
        <begin position="1828"/>
        <end position="1887"/>
    </location>
</feature>
<feature type="compositionally biased region" description="Polar residues" evidence="3">
    <location>
        <begin position="859"/>
        <end position="875"/>
    </location>
</feature>
<dbReference type="InterPro" id="IPR011989">
    <property type="entry name" value="ARM-like"/>
</dbReference>
<feature type="region of interest" description="Disordered" evidence="3">
    <location>
        <begin position="1"/>
        <end position="910"/>
    </location>
</feature>
<dbReference type="Pfam" id="PF24959">
    <property type="entry name" value="FH3_FHOD1-3"/>
    <property type="match status" value="1"/>
</dbReference>
<evidence type="ECO:0000313" key="6">
    <source>
        <dbReference type="Proteomes" id="UP001186944"/>
    </source>
</evidence>
<evidence type="ECO:0000313" key="5">
    <source>
        <dbReference type="EMBL" id="KAK3086683.1"/>
    </source>
</evidence>
<dbReference type="PANTHER" id="PTHR45920:SF4">
    <property type="entry name" value="FORMIN HOMOLOGY 2 DOMAIN CONTAINING, ISOFORM I"/>
    <property type="match status" value="1"/>
</dbReference>
<feature type="compositionally biased region" description="Basic and acidic residues" evidence="3">
    <location>
        <begin position="1424"/>
        <end position="1446"/>
    </location>
</feature>
<feature type="compositionally biased region" description="Polar residues" evidence="3">
    <location>
        <begin position="1616"/>
        <end position="1634"/>
    </location>
</feature>
<feature type="region of interest" description="Disordered" evidence="3">
    <location>
        <begin position="996"/>
        <end position="1031"/>
    </location>
</feature>
<feature type="compositionally biased region" description="Low complexity" evidence="3">
    <location>
        <begin position="1007"/>
        <end position="1022"/>
    </location>
</feature>
<feature type="compositionally biased region" description="Low complexity" evidence="3">
    <location>
        <begin position="13"/>
        <end position="26"/>
    </location>
</feature>
<dbReference type="SUPFAM" id="SSF101447">
    <property type="entry name" value="Formin homology 2 domain (FH2 domain)"/>
    <property type="match status" value="1"/>
</dbReference>
<comment type="caution">
    <text evidence="5">The sequence shown here is derived from an EMBL/GenBank/DDBJ whole genome shotgun (WGS) entry which is preliminary data.</text>
</comment>
<dbReference type="SUPFAM" id="SSF48371">
    <property type="entry name" value="ARM repeat"/>
    <property type="match status" value="1"/>
</dbReference>
<keyword evidence="2" id="KW-0175">Coiled coil</keyword>
<gene>
    <name evidence="5" type="ORF">FSP39_021897</name>
</gene>
<reference evidence="5" key="1">
    <citation type="submission" date="2019-08" db="EMBL/GenBank/DDBJ databases">
        <title>The improved chromosome-level genome for the pearl oyster Pinctada fucata martensii using PacBio sequencing and Hi-C.</title>
        <authorList>
            <person name="Zheng Z."/>
        </authorList>
    </citation>
    <scope>NUCLEOTIDE SEQUENCE</scope>
    <source>
        <strain evidence="5">ZZ-2019</strain>
        <tissue evidence="5">Adductor muscle</tissue>
    </source>
</reference>
<feature type="compositionally biased region" description="Polar residues" evidence="3">
    <location>
        <begin position="884"/>
        <end position="896"/>
    </location>
</feature>
<feature type="compositionally biased region" description="Basic and acidic residues" evidence="3">
    <location>
        <begin position="658"/>
        <end position="670"/>
    </location>
</feature>
<dbReference type="InterPro" id="IPR042201">
    <property type="entry name" value="FH2_Formin_sf"/>
</dbReference>
<dbReference type="PANTHER" id="PTHR45920">
    <property type="entry name" value="FORMIN HOMOLOGY 2 DOMAIN CONTAINING, ISOFORM I"/>
    <property type="match status" value="1"/>
</dbReference>
<organism evidence="5 6">
    <name type="scientific">Pinctada imbricata</name>
    <name type="common">Atlantic pearl-oyster</name>
    <name type="synonym">Pinctada martensii</name>
    <dbReference type="NCBI Taxonomy" id="66713"/>
    <lineage>
        <taxon>Eukaryota</taxon>
        <taxon>Metazoa</taxon>
        <taxon>Spiralia</taxon>
        <taxon>Lophotrochozoa</taxon>
        <taxon>Mollusca</taxon>
        <taxon>Bivalvia</taxon>
        <taxon>Autobranchia</taxon>
        <taxon>Pteriomorphia</taxon>
        <taxon>Pterioida</taxon>
        <taxon>Pterioidea</taxon>
        <taxon>Pteriidae</taxon>
        <taxon>Pinctada</taxon>
    </lineage>
</organism>
<dbReference type="Gene3D" id="1.20.58.2220">
    <property type="entry name" value="Formin, FH2 domain"/>
    <property type="match status" value="2"/>
</dbReference>
<feature type="compositionally biased region" description="Basic and acidic residues" evidence="3">
    <location>
        <begin position="1668"/>
        <end position="1678"/>
    </location>
</feature>
<dbReference type="FunFam" id="1.25.10.10:FF:000056">
    <property type="entry name" value="FH1/FH2 domain-containing protein 3 isoform X1"/>
    <property type="match status" value="1"/>
</dbReference>
<feature type="compositionally biased region" description="Polar residues" evidence="3">
    <location>
        <begin position="796"/>
        <end position="805"/>
    </location>
</feature>
<feature type="compositionally biased region" description="Polar residues" evidence="3">
    <location>
        <begin position="1"/>
        <end position="12"/>
    </location>
</feature>
<feature type="compositionally biased region" description="Polar residues" evidence="3">
    <location>
        <begin position="298"/>
        <end position="310"/>
    </location>
</feature>
<dbReference type="GO" id="GO:0030866">
    <property type="term" value="P:cortical actin cytoskeleton organization"/>
    <property type="evidence" value="ECO:0007669"/>
    <property type="project" value="TreeGrafter"/>
</dbReference>
<dbReference type="EMBL" id="VSWD01000012">
    <property type="protein sequence ID" value="KAK3086683.1"/>
    <property type="molecule type" value="Genomic_DNA"/>
</dbReference>
<dbReference type="Proteomes" id="UP001186944">
    <property type="component" value="Unassembled WGS sequence"/>
</dbReference>